<dbReference type="PANTHER" id="PTHR24148">
    <property type="entry name" value="ANKYRIN REPEAT DOMAIN-CONTAINING PROTEIN 39 HOMOLOG-RELATED"/>
    <property type="match status" value="1"/>
</dbReference>
<feature type="domain" description="Heterokaryon incompatibility" evidence="1">
    <location>
        <begin position="116"/>
        <end position="271"/>
    </location>
</feature>
<dbReference type="InterPro" id="IPR010730">
    <property type="entry name" value="HET"/>
</dbReference>
<proteinExistence type="predicted"/>
<reference evidence="3" key="1">
    <citation type="submission" date="2017-03" db="EMBL/GenBank/DDBJ databases">
        <title>Genomes of endolithic fungi from Antarctica.</title>
        <authorList>
            <person name="Coleine C."/>
            <person name="Masonjones S."/>
            <person name="Stajich J.E."/>
        </authorList>
    </citation>
    <scope>NUCLEOTIDE SEQUENCE [LARGE SCALE GENOMIC DNA]</scope>
    <source>
        <strain evidence="3">CCFEE 5527</strain>
    </source>
</reference>
<gene>
    <name evidence="2" type="ORF">B0A48_17330</name>
</gene>
<dbReference type="STRING" id="1507870.A0A1V8SCN3"/>
<dbReference type="InterPro" id="IPR052895">
    <property type="entry name" value="HetReg/Transcr_Mod"/>
</dbReference>
<organism evidence="2 3">
    <name type="scientific">Cryoendolithus antarcticus</name>
    <dbReference type="NCBI Taxonomy" id="1507870"/>
    <lineage>
        <taxon>Eukaryota</taxon>
        <taxon>Fungi</taxon>
        <taxon>Dikarya</taxon>
        <taxon>Ascomycota</taxon>
        <taxon>Pezizomycotina</taxon>
        <taxon>Dothideomycetes</taxon>
        <taxon>Dothideomycetidae</taxon>
        <taxon>Cladosporiales</taxon>
        <taxon>Cladosporiaceae</taxon>
        <taxon>Cryoendolithus</taxon>
    </lineage>
</organism>
<dbReference type="PANTHER" id="PTHR24148:SF64">
    <property type="entry name" value="HETEROKARYON INCOMPATIBILITY DOMAIN-CONTAINING PROTEIN"/>
    <property type="match status" value="1"/>
</dbReference>
<accession>A0A1V8SCN3</accession>
<dbReference type="InParanoid" id="A0A1V8SCN3"/>
<dbReference type="AlphaFoldDB" id="A0A1V8SCN3"/>
<protein>
    <recommendedName>
        <fullName evidence="1">Heterokaryon incompatibility domain-containing protein</fullName>
    </recommendedName>
</protein>
<evidence type="ECO:0000259" key="1">
    <source>
        <dbReference type="Pfam" id="PF06985"/>
    </source>
</evidence>
<evidence type="ECO:0000313" key="2">
    <source>
        <dbReference type="EMBL" id="OQN96690.1"/>
    </source>
</evidence>
<comment type="caution">
    <text evidence="2">The sequence shown here is derived from an EMBL/GenBank/DDBJ whole genome shotgun (WGS) entry which is preliminary data.</text>
</comment>
<dbReference type="Proteomes" id="UP000192596">
    <property type="component" value="Unassembled WGS sequence"/>
</dbReference>
<dbReference type="Pfam" id="PF06985">
    <property type="entry name" value="HET"/>
    <property type="match status" value="1"/>
</dbReference>
<sequence>MLSLCSKAECTRCYNKASFEARAPATLAHLTFWERSLQAPAKDTLQADVECAMALTQDVDATVDTLHISATRNPYGKLDLELKQIRLLILKAGQNEEDVHCELQVVSLLDDSKPKYENMSYVWGDPTAKGSVHLNCIQTVTGLAAEKVLRRFRRRYKDRVLWIDAICIDQTNPAERGQQVAMMANIYSKTTHGLVWLGELGGDGMHAVEGIRAIYEEACAETDNLVRLHNTINGRDKPAISERPLSANVALGAISRLYDAPWFQRLWCVQEAALANESTCYYGHLELPLRVLIAAL</sequence>
<name>A0A1V8SCN3_9PEZI</name>
<dbReference type="OrthoDB" id="3647238at2759"/>
<evidence type="ECO:0000313" key="3">
    <source>
        <dbReference type="Proteomes" id="UP000192596"/>
    </source>
</evidence>
<dbReference type="EMBL" id="NAJO01000063">
    <property type="protein sequence ID" value="OQN96690.1"/>
    <property type="molecule type" value="Genomic_DNA"/>
</dbReference>
<keyword evidence="3" id="KW-1185">Reference proteome</keyword>